<keyword evidence="3 5" id="KW-0548">Nucleotidyltransferase</keyword>
<dbReference type="EMBL" id="CP039712">
    <property type="protein sequence ID" value="QCI85591.1"/>
    <property type="molecule type" value="Genomic_DNA"/>
</dbReference>
<evidence type="ECO:0000256" key="1">
    <source>
        <dbReference type="ARBA" id="ARBA00012524"/>
    </source>
</evidence>
<dbReference type="KEGG" id="vao:FA707_00775"/>
<organism evidence="5 6">
    <name type="scientific">Vagococcus zengguangii</name>
    <dbReference type="NCBI Taxonomy" id="2571750"/>
    <lineage>
        <taxon>Bacteria</taxon>
        <taxon>Bacillati</taxon>
        <taxon>Bacillota</taxon>
        <taxon>Bacilli</taxon>
        <taxon>Lactobacillales</taxon>
        <taxon>Enterococcaceae</taxon>
        <taxon>Vagococcus</taxon>
    </lineage>
</organism>
<comment type="catalytic activity">
    <reaction evidence="4">
        <text>apo-[citrate lyase ACP] + 2'-(5''-triphospho-alpha-D-ribosyl)-3'-dephospho-CoA = holo-[citrate lyase ACP] + diphosphate</text>
        <dbReference type="Rhea" id="RHEA:16333"/>
        <dbReference type="Rhea" id="RHEA-COMP:10157"/>
        <dbReference type="Rhea" id="RHEA-COMP:10158"/>
        <dbReference type="ChEBI" id="CHEBI:29999"/>
        <dbReference type="ChEBI" id="CHEBI:33019"/>
        <dbReference type="ChEBI" id="CHEBI:61378"/>
        <dbReference type="ChEBI" id="CHEBI:82683"/>
        <dbReference type="EC" id="2.7.7.61"/>
    </reaction>
</comment>
<keyword evidence="5" id="KW-0456">Lyase</keyword>
<dbReference type="InterPro" id="IPR005551">
    <property type="entry name" value="CitX"/>
</dbReference>
<sequence length="179" mass="20845">MLLEMCENNIFEGQKVSLIEMLDCREKRVYKQTELLENYPNNTLICATLNLPGEVKNNDFWSEAFIRHTDFLIDESFSNKICAGKVDLLKTGPERLIVVDESPIKTKEILIAFENKQKIGRLFDLDVIYLEDSQLKQVSRQDLGLPPRKCFICEDVAKNCSRSRKHSIIEMQQEMVNWL</sequence>
<proteinExistence type="predicted"/>
<dbReference type="Pfam" id="PF03802">
    <property type="entry name" value="CitX"/>
    <property type="match status" value="1"/>
</dbReference>
<name>A0A4D7CT46_9ENTE</name>
<keyword evidence="2 5" id="KW-0808">Transferase</keyword>
<dbReference type="GO" id="GO:0051191">
    <property type="term" value="P:prosthetic group biosynthetic process"/>
    <property type="evidence" value="ECO:0007669"/>
    <property type="project" value="InterPro"/>
</dbReference>
<evidence type="ECO:0000256" key="2">
    <source>
        <dbReference type="ARBA" id="ARBA00022679"/>
    </source>
</evidence>
<evidence type="ECO:0000256" key="3">
    <source>
        <dbReference type="ARBA" id="ARBA00022695"/>
    </source>
</evidence>
<dbReference type="GO" id="GO:0050519">
    <property type="term" value="F:holo-citrate lyase synthase activity"/>
    <property type="evidence" value="ECO:0007669"/>
    <property type="project" value="UniProtKB-EC"/>
</dbReference>
<protein>
    <recommendedName>
        <fullName evidence="1">citrate lyase holo-[acyl-carrier protein] synthase</fullName>
        <ecNumber evidence="1">2.7.7.61</ecNumber>
    </recommendedName>
</protein>
<evidence type="ECO:0000313" key="5">
    <source>
        <dbReference type="EMBL" id="QCI85591.1"/>
    </source>
</evidence>
<evidence type="ECO:0000313" key="6">
    <source>
        <dbReference type="Proteomes" id="UP000298615"/>
    </source>
</evidence>
<dbReference type="NCBIfam" id="TIGR03124">
    <property type="entry name" value="citrate_citX"/>
    <property type="match status" value="1"/>
</dbReference>
<dbReference type="AlphaFoldDB" id="A0A4D7CT46"/>
<dbReference type="RefSeq" id="WP_136952437.1">
    <property type="nucleotide sequence ID" value="NZ_CP039712.1"/>
</dbReference>
<keyword evidence="6" id="KW-1185">Reference proteome</keyword>
<reference evidence="5 6" key="1">
    <citation type="submission" date="2019-04" db="EMBL/GenBank/DDBJ databases">
        <title>Vagococcus sp. nov., isolated from faeces of yaks (Bos grunniens).</title>
        <authorList>
            <person name="Ge Y."/>
        </authorList>
    </citation>
    <scope>NUCLEOTIDE SEQUENCE [LARGE SCALE GENOMIC DNA]</scope>
    <source>
        <strain evidence="5 6">MN-17</strain>
    </source>
</reference>
<accession>A0A4D7CT46</accession>
<dbReference type="Proteomes" id="UP000298615">
    <property type="component" value="Chromosome"/>
</dbReference>
<gene>
    <name evidence="5" type="primary">citX</name>
    <name evidence="5" type="ORF">FA707_00775</name>
</gene>
<dbReference type="GO" id="GO:0016829">
    <property type="term" value="F:lyase activity"/>
    <property type="evidence" value="ECO:0007669"/>
    <property type="project" value="UniProtKB-KW"/>
</dbReference>
<dbReference type="EC" id="2.7.7.61" evidence="1"/>
<evidence type="ECO:0000256" key="4">
    <source>
        <dbReference type="ARBA" id="ARBA00048574"/>
    </source>
</evidence>
<dbReference type="OrthoDB" id="3196716at2"/>
<dbReference type="NCBIfam" id="NF002383">
    <property type="entry name" value="PRK01392.1"/>
    <property type="match status" value="1"/>
</dbReference>